<dbReference type="CDD" id="cd00009">
    <property type="entry name" value="AAA"/>
    <property type="match status" value="1"/>
</dbReference>
<organism evidence="15 16">
    <name type="scientific">candidate division CSSED10-310 bacterium</name>
    <dbReference type="NCBI Taxonomy" id="2855610"/>
    <lineage>
        <taxon>Bacteria</taxon>
        <taxon>Bacteria division CSSED10-310</taxon>
    </lineage>
</organism>
<evidence type="ECO:0000256" key="7">
    <source>
        <dbReference type="ARBA" id="ARBA00023125"/>
    </source>
</evidence>
<dbReference type="PANTHER" id="PTHR30050:SF2">
    <property type="entry name" value="CHROMOSOMAL REPLICATION INITIATOR PROTEIN DNAA"/>
    <property type="match status" value="1"/>
</dbReference>
<evidence type="ECO:0000313" key="16">
    <source>
        <dbReference type="Proteomes" id="UP001594351"/>
    </source>
</evidence>
<evidence type="ECO:0000256" key="2">
    <source>
        <dbReference type="ARBA" id="ARBA00022490"/>
    </source>
</evidence>
<keyword evidence="3 8" id="KW-0235">DNA replication</keyword>
<dbReference type="Gene3D" id="1.10.1750.10">
    <property type="match status" value="1"/>
</dbReference>
<evidence type="ECO:0000256" key="8">
    <source>
        <dbReference type="HAMAP-Rule" id="MF_00377"/>
    </source>
</evidence>
<keyword evidence="5 8" id="KW-0067">ATP-binding</keyword>
<evidence type="ECO:0000256" key="10">
    <source>
        <dbReference type="RuleBase" id="RU000577"/>
    </source>
</evidence>
<dbReference type="InterPro" id="IPR001957">
    <property type="entry name" value="Chromosome_initiator_DnaA"/>
</dbReference>
<dbReference type="CDD" id="cd06571">
    <property type="entry name" value="Bac_DnaA_C"/>
    <property type="match status" value="1"/>
</dbReference>
<sequence length="446" mass="51516">MKNLWSIVLDKVKSRVNEHIFETWFEPTEYLQFANNILSIRVPNSFFREWIQENFGETLQTILHNITSKQIAIDFLLPETDESKDGSDNGKIRENSSEPETLVPHNNFMLNRKYTFNNFVVGNANQFAHAAARAVAETPAEAYNPLFIYGGVGLGKTHLMHGIGHSILKKCPEKKLVYLPAEQFMNEMINAFRFSKVTDFREKYRNMDVLMIDDIQYLAGRERTQVEFFHTFNTLYESQKQIVISSDLFPKEIPTLEERLRSRFEWGLIADIQPPDLETKVAILYKKSELNNIPLPNDVALFIAENIKSNIRELEGCLIRVNAVAHLTQRKIDLHFARQVLKDIVEKEDQTVSVEMVQKAVAKHFGLKLSTMRSKTRTKDIAYPRQIAMFICRQLTKDSLPAIGKQFGGKDHTTVLYACDKIKRKLKTDITLKKNIDLLTAEIREM</sequence>
<dbReference type="SMART" id="SM00760">
    <property type="entry name" value="Bac_DnaA_C"/>
    <property type="match status" value="1"/>
</dbReference>
<keyword evidence="16" id="KW-1185">Reference proteome</keyword>
<feature type="region of interest" description="Domain I, interacts with DnaA modulators" evidence="8">
    <location>
        <begin position="1"/>
        <end position="82"/>
    </location>
</feature>
<comment type="function">
    <text evidence="8 10">Plays an essential role in the initiation and regulation of chromosomal replication. ATP-DnaA binds to the origin of replication (oriC) to initiate formation of the DNA replication initiation complex once per cell cycle. Binds the DnaA box (a 9 base pair repeat at the origin) and separates the double-stranded (ds)DNA. Forms a right-handed helical filament on oriC DNA; dsDNA binds to the exterior of the filament while single-stranded (ss)DNA is stabiized in the filament's interior. The ATP-DnaA-oriC complex binds and stabilizes one strand of the AT-rich DNA unwinding element (DUE), permitting loading of DNA polymerase. After initiation quickly degrades to an ADP-DnaA complex that is not apt for DNA replication. Binds acidic phospholipids.</text>
</comment>
<evidence type="ECO:0000256" key="1">
    <source>
        <dbReference type="ARBA" id="ARBA00006583"/>
    </source>
</evidence>
<comment type="subunit">
    <text evidence="8">Oligomerizes as a right-handed, spiral filament on DNA at oriC.</text>
</comment>
<dbReference type="Proteomes" id="UP001594351">
    <property type="component" value="Unassembled WGS sequence"/>
</dbReference>
<keyword evidence="2 8" id="KW-0963">Cytoplasm</keyword>
<dbReference type="NCBIfam" id="TIGR00362">
    <property type="entry name" value="DnaA"/>
    <property type="match status" value="1"/>
</dbReference>
<accession>A0ABV6YV86</accession>
<comment type="subcellular location">
    <subcellularLocation>
        <location evidence="8">Cytoplasm</location>
    </subcellularLocation>
</comment>
<keyword evidence="6 8" id="KW-0446">Lipid-binding</keyword>
<evidence type="ECO:0000313" key="15">
    <source>
        <dbReference type="EMBL" id="MFC1850115.1"/>
    </source>
</evidence>
<evidence type="ECO:0000256" key="5">
    <source>
        <dbReference type="ARBA" id="ARBA00022840"/>
    </source>
</evidence>
<dbReference type="Gene3D" id="3.30.300.180">
    <property type="match status" value="1"/>
</dbReference>
<dbReference type="Pfam" id="PF00308">
    <property type="entry name" value="Bac_DnaA"/>
    <property type="match status" value="1"/>
</dbReference>
<dbReference type="InterPro" id="IPR013317">
    <property type="entry name" value="DnaA_dom"/>
</dbReference>
<evidence type="ECO:0000256" key="12">
    <source>
        <dbReference type="SAM" id="MobiDB-lite"/>
    </source>
</evidence>
<dbReference type="Pfam" id="PF08299">
    <property type="entry name" value="Bac_DnaA_C"/>
    <property type="match status" value="1"/>
</dbReference>
<dbReference type="PRINTS" id="PR00051">
    <property type="entry name" value="DNAA"/>
</dbReference>
<comment type="similarity">
    <text evidence="1 8 11">Belongs to the DnaA family.</text>
</comment>
<gene>
    <name evidence="8 15" type="primary">dnaA</name>
    <name evidence="15" type="ORF">ACFL27_07990</name>
</gene>
<dbReference type="SMART" id="SM00382">
    <property type="entry name" value="AAA"/>
    <property type="match status" value="1"/>
</dbReference>
<dbReference type="PANTHER" id="PTHR30050">
    <property type="entry name" value="CHROMOSOMAL REPLICATION INITIATOR PROTEIN DNAA"/>
    <property type="match status" value="1"/>
</dbReference>
<feature type="region of interest" description="Domain IV, binds dsDNA" evidence="8">
    <location>
        <begin position="326"/>
        <end position="446"/>
    </location>
</feature>
<evidence type="ECO:0000259" key="13">
    <source>
        <dbReference type="SMART" id="SM00382"/>
    </source>
</evidence>
<comment type="domain">
    <text evidence="8">Domain I is involved in oligomerization and binding regulators, domain II is flexibile and of varying length in different bacteria, domain III forms the AAA+ region, while domain IV binds dsDNA.</text>
</comment>
<keyword evidence="4 8" id="KW-0547">Nucleotide-binding</keyword>
<dbReference type="SUPFAM" id="SSF52540">
    <property type="entry name" value="P-loop containing nucleoside triphosphate hydrolases"/>
    <property type="match status" value="1"/>
</dbReference>
<evidence type="ECO:0000256" key="11">
    <source>
        <dbReference type="RuleBase" id="RU004227"/>
    </source>
</evidence>
<dbReference type="Gene3D" id="3.40.50.300">
    <property type="entry name" value="P-loop containing nucleotide triphosphate hydrolases"/>
    <property type="match status" value="1"/>
</dbReference>
<feature type="region of interest" description="Domain III, AAA+ region" evidence="8">
    <location>
        <begin position="109"/>
        <end position="325"/>
    </location>
</feature>
<dbReference type="InterPro" id="IPR024633">
    <property type="entry name" value="DnaA_N_dom"/>
</dbReference>
<dbReference type="InterPro" id="IPR020591">
    <property type="entry name" value="Chromosome_initiator_DnaA-like"/>
</dbReference>
<feature type="binding site" evidence="8">
    <location>
        <position position="157"/>
    </location>
    <ligand>
        <name>ATP</name>
        <dbReference type="ChEBI" id="CHEBI:30616"/>
    </ligand>
</feature>
<proteinExistence type="inferred from homology"/>
<dbReference type="PROSITE" id="PS01008">
    <property type="entry name" value="DNAA"/>
    <property type="match status" value="1"/>
</dbReference>
<dbReference type="EMBL" id="JBHPBY010000077">
    <property type="protein sequence ID" value="MFC1850115.1"/>
    <property type="molecule type" value="Genomic_DNA"/>
</dbReference>
<dbReference type="InterPro" id="IPR027417">
    <property type="entry name" value="P-loop_NTPase"/>
</dbReference>
<reference evidence="15 16" key="1">
    <citation type="submission" date="2024-09" db="EMBL/GenBank/DDBJ databases">
        <title>Laminarin stimulates single cell rates of sulfate reduction while oxygen inhibits transcriptomic activity in coastal marine sediment.</title>
        <authorList>
            <person name="Lindsay M."/>
            <person name="Orcutt B."/>
            <person name="Emerson D."/>
            <person name="Stepanauskas R."/>
            <person name="D'Angelo T."/>
        </authorList>
    </citation>
    <scope>NUCLEOTIDE SEQUENCE [LARGE SCALE GENOMIC DNA]</scope>
    <source>
        <strain evidence="15">SAG AM-311-K15</strain>
    </source>
</reference>
<dbReference type="HAMAP" id="MF_00377">
    <property type="entry name" value="DnaA_bact"/>
    <property type="match status" value="1"/>
</dbReference>
<dbReference type="InterPro" id="IPR018312">
    <property type="entry name" value="Chromosome_initiator_DnaA_CS"/>
</dbReference>
<feature type="domain" description="Chromosomal replication initiator DnaA C-terminal" evidence="14">
    <location>
        <begin position="353"/>
        <end position="422"/>
    </location>
</feature>
<dbReference type="InterPro" id="IPR010921">
    <property type="entry name" value="Trp_repressor/repl_initiator"/>
</dbReference>
<feature type="compositionally biased region" description="Basic and acidic residues" evidence="12">
    <location>
        <begin position="81"/>
        <end position="96"/>
    </location>
</feature>
<dbReference type="InterPro" id="IPR013159">
    <property type="entry name" value="DnaA_C"/>
</dbReference>
<protein>
    <recommendedName>
        <fullName evidence="8 9">Chromosomal replication initiator protein DnaA</fullName>
    </recommendedName>
</protein>
<feature type="binding site" evidence="8">
    <location>
        <position position="155"/>
    </location>
    <ligand>
        <name>ATP</name>
        <dbReference type="ChEBI" id="CHEBI:30616"/>
    </ligand>
</feature>
<dbReference type="Gene3D" id="1.10.8.60">
    <property type="match status" value="1"/>
</dbReference>
<evidence type="ECO:0000256" key="3">
    <source>
        <dbReference type="ARBA" id="ARBA00022705"/>
    </source>
</evidence>
<comment type="caution">
    <text evidence="8">Lacks conserved residue(s) required for the propagation of feature annotation.</text>
</comment>
<evidence type="ECO:0000259" key="14">
    <source>
        <dbReference type="SMART" id="SM00760"/>
    </source>
</evidence>
<dbReference type="InterPro" id="IPR038454">
    <property type="entry name" value="DnaA_N_sf"/>
</dbReference>
<feature type="binding site" evidence="8">
    <location>
        <position position="156"/>
    </location>
    <ligand>
        <name>ATP</name>
        <dbReference type="ChEBI" id="CHEBI:30616"/>
    </ligand>
</feature>
<comment type="caution">
    <text evidence="15">The sequence shown here is derived from an EMBL/GenBank/DDBJ whole genome shotgun (WGS) entry which is preliminary data.</text>
</comment>
<keyword evidence="7 8" id="KW-0238">DNA-binding</keyword>
<feature type="region of interest" description="Disordered" evidence="12">
    <location>
        <begin position="80"/>
        <end position="99"/>
    </location>
</feature>
<evidence type="ECO:0000256" key="9">
    <source>
        <dbReference type="NCBIfam" id="TIGR00362"/>
    </source>
</evidence>
<feature type="domain" description="AAA+ ATPase" evidence="13">
    <location>
        <begin position="142"/>
        <end position="270"/>
    </location>
</feature>
<dbReference type="SUPFAM" id="SSF48295">
    <property type="entry name" value="TrpR-like"/>
    <property type="match status" value="1"/>
</dbReference>
<dbReference type="InterPro" id="IPR003593">
    <property type="entry name" value="AAA+_ATPase"/>
</dbReference>
<feature type="binding site" evidence="8">
    <location>
        <position position="153"/>
    </location>
    <ligand>
        <name>ATP</name>
        <dbReference type="ChEBI" id="CHEBI:30616"/>
    </ligand>
</feature>
<dbReference type="Pfam" id="PF11638">
    <property type="entry name" value="DnaA_N"/>
    <property type="match status" value="1"/>
</dbReference>
<name>A0ABV6YV86_UNCC1</name>
<evidence type="ECO:0000256" key="4">
    <source>
        <dbReference type="ARBA" id="ARBA00022741"/>
    </source>
</evidence>
<evidence type="ECO:0000256" key="6">
    <source>
        <dbReference type="ARBA" id="ARBA00023121"/>
    </source>
</evidence>